<dbReference type="GO" id="GO:0008911">
    <property type="term" value="F:lactaldehyde dehydrogenase (NAD+) activity"/>
    <property type="evidence" value="ECO:0007669"/>
    <property type="project" value="UniProtKB-EC"/>
</dbReference>
<keyword evidence="7 11" id="KW-0560">Oxidoreductase</keyword>
<dbReference type="Proteomes" id="UP000239462">
    <property type="component" value="Chromosome"/>
</dbReference>
<evidence type="ECO:0000313" key="16">
    <source>
        <dbReference type="Proteomes" id="UP000239462"/>
    </source>
</evidence>
<evidence type="ECO:0000256" key="1">
    <source>
        <dbReference type="ARBA" id="ARBA00002020"/>
    </source>
</evidence>
<dbReference type="Gene3D" id="3.40.309.10">
    <property type="entry name" value="Aldehyde Dehydrogenase, Chain A, domain 2"/>
    <property type="match status" value="1"/>
</dbReference>
<evidence type="ECO:0000313" key="13">
    <source>
        <dbReference type="EMBL" id="AVB76731.1"/>
    </source>
</evidence>
<dbReference type="SUPFAM" id="SSF53720">
    <property type="entry name" value="ALDH-like"/>
    <property type="match status" value="1"/>
</dbReference>
<evidence type="ECO:0000256" key="5">
    <source>
        <dbReference type="ARBA" id="ARBA00013052"/>
    </source>
</evidence>
<feature type="domain" description="Aldehyde dehydrogenase" evidence="12">
    <location>
        <begin position="11"/>
        <end position="460"/>
    </location>
</feature>
<dbReference type="Pfam" id="PF00171">
    <property type="entry name" value="Aldedh"/>
    <property type="match status" value="1"/>
</dbReference>
<evidence type="ECO:0000313" key="14">
    <source>
        <dbReference type="EMBL" id="MBA2863240.1"/>
    </source>
</evidence>
<dbReference type="RefSeq" id="WP_104838187.1">
    <property type="nucleotide sequence ID" value="NZ_CP026606.1"/>
</dbReference>
<dbReference type="EC" id="1.2.1.22" evidence="5"/>
<evidence type="ECO:0000256" key="11">
    <source>
        <dbReference type="RuleBase" id="RU003345"/>
    </source>
</evidence>
<evidence type="ECO:0000313" key="15">
    <source>
        <dbReference type="EMBL" id="MBB6496755.1"/>
    </source>
</evidence>
<accession>A0A2L1CBJ1</accession>
<comment type="subunit">
    <text evidence="4">Homotetramer.</text>
</comment>
<evidence type="ECO:0000259" key="12">
    <source>
        <dbReference type="Pfam" id="PF00171"/>
    </source>
</evidence>
<reference evidence="16" key="1">
    <citation type="journal article" date="2018" name="Genome Announc.">
        <title>Complete Genome Sequence of the Methanococcus maripaludis Type Strain JJ (DSM 2067), a Model for Selenoprotein Synthesis in Archaea.</title>
        <authorList>
            <person name="Poehlein A."/>
            <person name="Heym D."/>
            <person name="Quitzke V."/>
            <person name="Fersch J."/>
            <person name="Daniel R."/>
            <person name="Rother M."/>
        </authorList>
    </citation>
    <scope>NUCLEOTIDE SEQUENCE [LARGE SCALE GENOMIC DNA]</scope>
    <source>
        <strain evidence="16">DSM 2067</strain>
    </source>
</reference>
<comment type="catalytic activity">
    <reaction evidence="9">
        <text>(S)-lactaldehyde + NAD(+) + H2O = (S)-lactate + NADH + 2 H(+)</text>
        <dbReference type="Rhea" id="RHEA:14277"/>
        <dbReference type="ChEBI" id="CHEBI:15377"/>
        <dbReference type="ChEBI" id="CHEBI:15378"/>
        <dbReference type="ChEBI" id="CHEBI:16651"/>
        <dbReference type="ChEBI" id="CHEBI:18041"/>
        <dbReference type="ChEBI" id="CHEBI:57540"/>
        <dbReference type="ChEBI" id="CHEBI:57945"/>
        <dbReference type="EC" id="1.2.1.22"/>
    </reaction>
</comment>
<dbReference type="FunFam" id="3.40.605.10:FF:000007">
    <property type="entry name" value="NAD/NADP-dependent betaine aldehyde dehydrogenase"/>
    <property type="match status" value="1"/>
</dbReference>
<dbReference type="InterPro" id="IPR016161">
    <property type="entry name" value="Ald_DH/histidinol_DH"/>
</dbReference>
<dbReference type="InterPro" id="IPR016163">
    <property type="entry name" value="Ald_DH_C"/>
</dbReference>
<dbReference type="AlphaFoldDB" id="A0A2L1CBJ1"/>
<gene>
    <name evidence="13" type="primary">gapN</name>
    <name evidence="14" type="ORF">HNP94_000240</name>
    <name evidence="15" type="ORF">HNP96_000776</name>
    <name evidence="13" type="ORF">MMJJ_13520</name>
</gene>
<dbReference type="Proteomes" id="UP000567099">
    <property type="component" value="Unassembled WGS sequence"/>
</dbReference>
<dbReference type="EMBL" id="CP026606">
    <property type="protein sequence ID" value="AVB76731.1"/>
    <property type="molecule type" value="Genomic_DNA"/>
</dbReference>
<feature type="active site" evidence="10">
    <location>
        <position position="240"/>
    </location>
</feature>
<evidence type="ECO:0000256" key="8">
    <source>
        <dbReference type="ARBA" id="ARBA00023027"/>
    </source>
</evidence>
<evidence type="ECO:0000313" key="17">
    <source>
        <dbReference type="Proteomes" id="UP000567099"/>
    </source>
</evidence>
<dbReference type="PANTHER" id="PTHR42991">
    <property type="entry name" value="ALDEHYDE DEHYDROGENASE"/>
    <property type="match status" value="1"/>
</dbReference>
<comment type="pathway">
    <text evidence="2">Cofactor biosynthesis; coenzyme F420 biosynthesis.</text>
</comment>
<dbReference type="Gene3D" id="3.40.605.10">
    <property type="entry name" value="Aldehyde Dehydrogenase, Chain A, domain 1"/>
    <property type="match status" value="1"/>
</dbReference>
<dbReference type="InterPro" id="IPR053404">
    <property type="entry name" value="Lactaldehyde_DH"/>
</dbReference>
<comment type="similarity">
    <text evidence="3 11">Belongs to the aldehyde dehydrogenase family.</text>
</comment>
<dbReference type="InterPro" id="IPR015590">
    <property type="entry name" value="Aldehyde_DH_dom"/>
</dbReference>
<evidence type="ECO:0000256" key="7">
    <source>
        <dbReference type="ARBA" id="ARBA00023002"/>
    </source>
</evidence>
<proteinExistence type="inferred from homology"/>
<dbReference type="EMBL" id="JACDUO010000001">
    <property type="protein sequence ID" value="MBA2863240.1"/>
    <property type="molecule type" value="Genomic_DNA"/>
</dbReference>
<dbReference type="GeneID" id="36102438"/>
<sequence>MFIDGKWIIREDIDVFDPYTLENIEKITALDREETKNAIEVTEKHKEVMKNLSPSKRYKILMKIAEHLSSKKDFFAKTISIDVGKPIKQSKIEVDRTLTALKLSAFYAKEIRGETINSENGLIFTKKEPLGVIGAITPFNFPLNLATHKIGPAIATGNSVILHPSSKAPIAAIYLTKIIEHVLKQMDIPRGVFNLATGNGEIVGDEISKNDNVNMVSFTGSVEVGESISKNAKMKKVTLELGGNNPMIVLKDSDIKLAAKSAVKSKFLNAGQVCISVGQVLVEEEVVETFTKYVIEETKKLILGNPLDKNTDIGPLISPESALRIENLIKQSVNEGGELLIGGNRQNSLISPAVINIDEENILSKIETFGPILPILPVKDSEEAVNIANNSKYGLQAGLFTNNINKAMKIADELEYGGIMINSSPTFRKDNMPFGGVKKSGLGREGIKYTVEEMSEIKTIVIHNI</sequence>
<evidence type="ECO:0000256" key="10">
    <source>
        <dbReference type="PROSITE-ProRule" id="PRU10007"/>
    </source>
</evidence>
<evidence type="ECO:0000313" key="18">
    <source>
        <dbReference type="Proteomes" id="UP000590564"/>
    </source>
</evidence>
<evidence type="ECO:0000256" key="9">
    <source>
        <dbReference type="ARBA" id="ARBA00049147"/>
    </source>
</evidence>
<evidence type="ECO:0000256" key="2">
    <source>
        <dbReference type="ARBA" id="ARBA00005036"/>
    </source>
</evidence>
<evidence type="ECO:0000256" key="6">
    <source>
        <dbReference type="ARBA" id="ARBA00019663"/>
    </source>
</evidence>
<evidence type="ECO:0000256" key="4">
    <source>
        <dbReference type="ARBA" id="ARBA00011881"/>
    </source>
</evidence>
<dbReference type="Proteomes" id="UP000590564">
    <property type="component" value="Unassembled WGS sequence"/>
</dbReference>
<dbReference type="InterPro" id="IPR016162">
    <property type="entry name" value="Ald_DH_N"/>
</dbReference>
<dbReference type="NCBIfam" id="NF040648">
    <property type="entry name" value="lactal_redase_Meth"/>
    <property type="match status" value="1"/>
</dbReference>
<reference evidence="13" key="2">
    <citation type="submission" date="2018-02" db="EMBL/GenBank/DDBJ databases">
        <title>Complete genome sequence of the Methanococcus maripaludis type strain JJ (DSM 2067), a model for selenoprotein synthesis in Archaea.</title>
        <authorList>
            <person name="Poehlein A."/>
            <person name="Heym D."/>
            <person name="Quitzke V."/>
            <person name="Fersch J."/>
            <person name="Daniel R."/>
            <person name="Rother M."/>
        </authorList>
    </citation>
    <scope>NUCLEOTIDE SEQUENCE [LARGE SCALE GENOMIC DNA]</scope>
    <source>
        <strain evidence="13">DSM 2067</strain>
    </source>
</reference>
<dbReference type="InterPro" id="IPR029510">
    <property type="entry name" value="Ald_DH_CS_GLU"/>
</dbReference>
<protein>
    <recommendedName>
        <fullName evidence="6">Lactaldehyde dehydrogenase</fullName>
        <ecNumber evidence="5">1.2.1.22</ecNumber>
    </recommendedName>
</protein>
<dbReference type="KEGG" id="mmad:MMJJ_13520"/>
<dbReference type="UniPathway" id="UPA00071"/>
<evidence type="ECO:0000256" key="3">
    <source>
        <dbReference type="ARBA" id="ARBA00009986"/>
    </source>
</evidence>
<dbReference type="PANTHER" id="PTHR42991:SF1">
    <property type="entry name" value="ALDEHYDE DEHYDROGENASE"/>
    <property type="match status" value="1"/>
</dbReference>
<dbReference type="EMBL" id="JACHED010000001">
    <property type="protein sequence ID" value="MBB6496755.1"/>
    <property type="molecule type" value="Genomic_DNA"/>
</dbReference>
<reference evidence="14 17" key="3">
    <citation type="submission" date="2020-07" db="EMBL/GenBank/DDBJ databases">
        <title>Genomic Encyclopedia of Type Strains, Phase IV (KMG-V): Genome sequencing to study the core and pangenomes of soil and plant-associated prokaryotes.</title>
        <authorList>
            <person name="Whitman W."/>
        </authorList>
    </citation>
    <scope>NUCLEOTIDE SEQUENCE [LARGE SCALE GENOMIC DNA]</scope>
    <source>
        <strain evidence="14 17">C13</strain>
        <strain evidence="15 18">D1</strain>
    </source>
</reference>
<comment type="function">
    <text evidence="1">Involved in F420 biosynthesis through the oxidation of lactaldehyde to lactate.</text>
</comment>
<dbReference type="InterPro" id="IPR051020">
    <property type="entry name" value="ALDH-related_metabolic_enz"/>
</dbReference>
<dbReference type="PROSITE" id="PS00687">
    <property type="entry name" value="ALDEHYDE_DEHYDR_GLU"/>
    <property type="match status" value="1"/>
</dbReference>
<name>A0A2L1CBJ1_METMI</name>
<keyword evidence="8" id="KW-0520">NAD</keyword>
<organism evidence="13 16">
    <name type="scientific">Methanococcus maripaludis</name>
    <name type="common">Methanococcus deltae</name>
    <dbReference type="NCBI Taxonomy" id="39152"/>
    <lineage>
        <taxon>Archaea</taxon>
        <taxon>Methanobacteriati</taxon>
        <taxon>Methanobacteriota</taxon>
        <taxon>Methanomada group</taxon>
        <taxon>Methanococci</taxon>
        <taxon>Methanococcales</taxon>
        <taxon>Methanococcaceae</taxon>
        <taxon>Methanococcus</taxon>
    </lineage>
</organism>